<protein>
    <recommendedName>
        <fullName evidence="4">Retrotransposon gag domain-containing protein</fullName>
    </recommendedName>
</protein>
<keyword evidence="3" id="KW-1185">Reference proteome</keyword>
<dbReference type="EMBL" id="JAKOGI010000272">
    <property type="protein sequence ID" value="KAJ8438041.1"/>
    <property type="molecule type" value="Genomic_DNA"/>
</dbReference>
<reference evidence="2" key="1">
    <citation type="submission" date="2022-04" db="EMBL/GenBank/DDBJ databases">
        <title>Carnegiea gigantea Genome sequencing and assembly v2.</title>
        <authorList>
            <person name="Copetti D."/>
            <person name="Sanderson M.J."/>
            <person name="Burquez A."/>
            <person name="Wojciechowski M.F."/>
        </authorList>
    </citation>
    <scope>NUCLEOTIDE SEQUENCE</scope>
    <source>
        <strain evidence="2">SGP5-SGP5p</strain>
        <tissue evidence="2">Aerial part</tissue>
    </source>
</reference>
<evidence type="ECO:0000313" key="3">
    <source>
        <dbReference type="Proteomes" id="UP001153076"/>
    </source>
</evidence>
<sequence length="350" mass="38106">MEQLGRRTGIGATGCPTQGTVPITAPPKLQNAKKYCEFYEQSGHTTTECQELKKALHELADKGQIDRFLKKGPRFLQQEQESAQPQPRYEECSTEVIATIAGGYAKGITRSAWKAQLRSAMWVLNAEQGPHEVNPTGMIRVLVHFGNKLRSKNLEVDFLVVDVPTAYDVILGCPTLHRGHDPHRQHADAHARSERRPRNSYPPETHRPASAGLCLCSLAWATSALAFASASSSRRCNLFFSASRASRSAHNFSQRRWYRVTSPSNLRHSTATFTPRAKTSAVAIFFSITLGGSEALGVTKSQDLTKSWTSESLATGGTAGSLGGGPCSFGRGGLLLNGGARSLDDRLPDR</sequence>
<gene>
    <name evidence="2" type="ORF">Cgig2_014170</name>
</gene>
<comment type="caution">
    <text evidence="2">The sequence shown here is derived from an EMBL/GenBank/DDBJ whole genome shotgun (WGS) entry which is preliminary data.</text>
</comment>
<feature type="compositionally biased region" description="Basic and acidic residues" evidence="1">
    <location>
        <begin position="178"/>
        <end position="197"/>
    </location>
</feature>
<dbReference type="Proteomes" id="UP001153076">
    <property type="component" value="Unassembled WGS sequence"/>
</dbReference>
<evidence type="ECO:0000256" key="1">
    <source>
        <dbReference type="SAM" id="MobiDB-lite"/>
    </source>
</evidence>
<feature type="region of interest" description="Disordered" evidence="1">
    <location>
        <begin position="178"/>
        <end position="205"/>
    </location>
</feature>
<evidence type="ECO:0008006" key="4">
    <source>
        <dbReference type="Google" id="ProtNLM"/>
    </source>
</evidence>
<name>A0A9Q1K663_9CARY</name>
<organism evidence="2 3">
    <name type="scientific">Carnegiea gigantea</name>
    <dbReference type="NCBI Taxonomy" id="171969"/>
    <lineage>
        <taxon>Eukaryota</taxon>
        <taxon>Viridiplantae</taxon>
        <taxon>Streptophyta</taxon>
        <taxon>Embryophyta</taxon>
        <taxon>Tracheophyta</taxon>
        <taxon>Spermatophyta</taxon>
        <taxon>Magnoliopsida</taxon>
        <taxon>eudicotyledons</taxon>
        <taxon>Gunneridae</taxon>
        <taxon>Pentapetalae</taxon>
        <taxon>Caryophyllales</taxon>
        <taxon>Cactineae</taxon>
        <taxon>Cactaceae</taxon>
        <taxon>Cactoideae</taxon>
        <taxon>Echinocereeae</taxon>
        <taxon>Carnegiea</taxon>
    </lineage>
</organism>
<evidence type="ECO:0000313" key="2">
    <source>
        <dbReference type="EMBL" id="KAJ8438041.1"/>
    </source>
</evidence>
<dbReference type="AlphaFoldDB" id="A0A9Q1K663"/>
<proteinExistence type="predicted"/>
<accession>A0A9Q1K663</accession>